<dbReference type="InterPro" id="IPR003439">
    <property type="entry name" value="ABC_transporter-like_ATP-bd"/>
</dbReference>
<dbReference type="Proteomes" id="UP000075683">
    <property type="component" value="Unassembled WGS sequence"/>
</dbReference>
<feature type="transmembrane region" description="Helical" evidence="8">
    <location>
        <begin position="245"/>
        <end position="270"/>
    </location>
</feature>
<evidence type="ECO:0000313" key="11">
    <source>
        <dbReference type="EMBL" id="KYD08737.1"/>
    </source>
</evidence>
<dbReference type="EMBL" id="LQYT01000135">
    <property type="protein sequence ID" value="KYD08737.1"/>
    <property type="molecule type" value="Genomic_DNA"/>
</dbReference>
<dbReference type="InterPro" id="IPR039421">
    <property type="entry name" value="Type_1_exporter"/>
</dbReference>
<dbReference type="SMART" id="SM00382">
    <property type="entry name" value="AAA"/>
    <property type="match status" value="1"/>
</dbReference>
<evidence type="ECO:0000256" key="8">
    <source>
        <dbReference type="SAM" id="Phobius"/>
    </source>
</evidence>
<feature type="transmembrane region" description="Helical" evidence="8">
    <location>
        <begin position="65"/>
        <end position="90"/>
    </location>
</feature>
<dbReference type="GO" id="GO:0005886">
    <property type="term" value="C:plasma membrane"/>
    <property type="evidence" value="ECO:0007669"/>
    <property type="project" value="UniProtKB-SubCell"/>
</dbReference>
<dbReference type="PROSITE" id="PS00211">
    <property type="entry name" value="ABC_TRANSPORTER_1"/>
    <property type="match status" value="1"/>
</dbReference>
<evidence type="ECO:0000259" key="10">
    <source>
        <dbReference type="PROSITE" id="PS50929"/>
    </source>
</evidence>
<dbReference type="GO" id="GO:0005524">
    <property type="term" value="F:ATP binding"/>
    <property type="evidence" value="ECO:0007669"/>
    <property type="project" value="UniProtKB-KW"/>
</dbReference>
<feature type="transmembrane region" description="Helical" evidence="8">
    <location>
        <begin position="282"/>
        <end position="306"/>
    </location>
</feature>
<comment type="caution">
    <text evidence="11">The sequence shown here is derived from an EMBL/GenBank/DDBJ whole genome shotgun (WGS) entry which is preliminary data.</text>
</comment>
<evidence type="ECO:0000256" key="6">
    <source>
        <dbReference type="ARBA" id="ARBA00022989"/>
    </source>
</evidence>
<dbReference type="SUPFAM" id="SSF52540">
    <property type="entry name" value="P-loop containing nucleoside triphosphate hydrolases"/>
    <property type="match status" value="1"/>
</dbReference>
<evidence type="ECO:0000256" key="1">
    <source>
        <dbReference type="ARBA" id="ARBA00004651"/>
    </source>
</evidence>
<dbReference type="InterPro" id="IPR011527">
    <property type="entry name" value="ABC1_TM_dom"/>
</dbReference>
<dbReference type="STRING" id="301148.B4135_0418"/>
<feature type="transmembrane region" description="Helical" evidence="8">
    <location>
        <begin position="141"/>
        <end position="161"/>
    </location>
</feature>
<dbReference type="PANTHER" id="PTHR43394">
    <property type="entry name" value="ATP-DEPENDENT PERMEASE MDL1, MITOCHONDRIAL"/>
    <property type="match status" value="1"/>
</dbReference>
<evidence type="ECO:0008006" key="13">
    <source>
        <dbReference type="Google" id="ProtNLM"/>
    </source>
</evidence>
<dbReference type="PATRIC" id="fig|301148.3.peg.2063"/>
<dbReference type="PROSITE" id="PS50929">
    <property type="entry name" value="ABC_TM1F"/>
    <property type="match status" value="1"/>
</dbReference>
<dbReference type="SUPFAM" id="SSF90123">
    <property type="entry name" value="ABC transporter transmembrane region"/>
    <property type="match status" value="1"/>
</dbReference>
<dbReference type="InterPro" id="IPR017871">
    <property type="entry name" value="ABC_transporter-like_CS"/>
</dbReference>
<name>A0A150L8U6_9BACI</name>
<dbReference type="Pfam" id="PF00664">
    <property type="entry name" value="ABC_membrane"/>
    <property type="match status" value="1"/>
</dbReference>
<dbReference type="AlphaFoldDB" id="A0A150L8U6"/>
<dbReference type="FunFam" id="3.40.50.300:FF:000218">
    <property type="entry name" value="Multidrug ABC transporter ATP-binding protein"/>
    <property type="match status" value="1"/>
</dbReference>
<evidence type="ECO:0000256" key="5">
    <source>
        <dbReference type="ARBA" id="ARBA00022840"/>
    </source>
</evidence>
<dbReference type="InterPro" id="IPR027417">
    <property type="entry name" value="P-loop_NTPase"/>
</dbReference>
<keyword evidence="5" id="KW-0067">ATP-binding</keyword>
<comment type="similarity">
    <text evidence="2">Belongs to the ABC transporter superfamily.</text>
</comment>
<dbReference type="Gene3D" id="3.40.50.300">
    <property type="entry name" value="P-loop containing nucleotide triphosphate hydrolases"/>
    <property type="match status" value="1"/>
</dbReference>
<comment type="subcellular location">
    <subcellularLocation>
        <location evidence="1">Cell membrane</location>
        <topology evidence="1">Multi-pass membrane protein</topology>
    </subcellularLocation>
</comment>
<gene>
    <name evidence="11" type="ORF">B4135_0418</name>
</gene>
<sequence length="579" mass="63749">MIHQPRNPMKLADFFQLLKMGNPSKPLIAAALFLGLLETGAGLVVPLLTKNLIDQMSDGGIDWTIIVFLLSAFLFQTVAGGFSFYAMTYVGENIVARLRENLWSRVLDLPVSYFDKHESGETMSRIIQDTNMVKMLVTNHFVAFLSGIVSIVGSVIILLIIDWQITLIMFLSVPLALLAILPLGKIIYKIAMQSQDEMAAFSGHLGRVLHEIRLVKAYNAQPAEEMGGKEEIRRLLRFGLKEAKILAVVSPFMTMLIMLVVVVIIGYGGARVASGAMSPGSLVAIIIYLFQIVMPFSQFASFFTTFQKTMGATERIVEMLKMKGEVGGGKKEIDFGKPLAFHNVSFAYEEGKMALKAVNFTTEPGKTVAFVGPSGGGKTTIFSLIERFYKPTEGMITIGGENIEAFDLHSWRGSIGYVSQESPIISGTIRENICYGIEKPVPEEKVKEAARLANASEFIEKLPQGYDTEVGERGVKLSGGQRQRIAIARALLRDPKLLLLDEATSNLDSESEGLVQEALKNLMKGRTTFIIAHRLSTVVDADTIIVIEDGRVTGQGTHEELLAAHALYQKLVKQQFKMK</sequence>
<keyword evidence="7 8" id="KW-0472">Membrane</keyword>
<dbReference type="Pfam" id="PF00005">
    <property type="entry name" value="ABC_tran"/>
    <property type="match status" value="1"/>
</dbReference>
<dbReference type="CDD" id="cd18551">
    <property type="entry name" value="ABC_6TM_LmrA_like"/>
    <property type="match status" value="1"/>
</dbReference>
<dbReference type="GO" id="GO:0015421">
    <property type="term" value="F:ABC-type oligopeptide transporter activity"/>
    <property type="evidence" value="ECO:0007669"/>
    <property type="project" value="TreeGrafter"/>
</dbReference>
<protein>
    <recommendedName>
        <fullName evidence="13">Multidrug ABC transporter permease</fullName>
    </recommendedName>
</protein>
<feature type="domain" description="ABC transporter" evidence="9">
    <location>
        <begin position="339"/>
        <end position="574"/>
    </location>
</feature>
<organism evidence="11 12">
    <name type="scientific">Caldibacillus debilis</name>
    <dbReference type="NCBI Taxonomy" id="301148"/>
    <lineage>
        <taxon>Bacteria</taxon>
        <taxon>Bacillati</taxon>
        <taxon>Bacillota</taxon>
        <taxon>Bacilli</taxon>
        <taxon>Bacillales</taxon>
        <taxon>Bacillaceae</taxon>
        <taxon>Caldibacillus</taxon>
    </lineage>
</organism>
<keyword evidence="3 8" id="KW-0812">Transmembrane</keyword>
<dbReference type="PROSITE" id="PS50893">
    <property type="entry name" value="ABC_TRANSPORTER_2"/>
    <property type="match status" value="1"/>
</dbReference>
<reference evidence="11 12" key="1">
    <citation type="submission" date="2016-01" db="EMBL/GenBank/DDBJ databases">
        <title>Draft Genome Sequences of Seven Thermophilic Sporeformers Isolated from Foods.</title>
        <authorList>
            <person name="Berendsen E.M."/>
            <person name="Wells-Bennik M.H."/>
            <person name="Krawcyk A.O."/>
            <person name="De Jong A."/>
            <person name="Holsappel S."/>
            <person name="Eijlander R.T."/>
            <person name="Kuipers O.P."/>
        </authorList>
    </citation>
    <scope>NUCLEOTIDE SEQUENCE [LARGE SCALE GENOMIC DNA]</scope>
    <source>
        <strain evidence="11 12">B4135</strain>
    </source>
</reference>
<proteinExistence type="inferred from homology"/>
<evidence type="ECO:0000313" key="12">
    <source>
        <dbReference type="Proteomes" id="UP000075683"/>
    </source>
</evidence>
<evidence type="ECO:0000256" key="2">
    <source>
        <dbReference type="ARBA" id="ARBA00005417"/>
    </source>
</evidence>
<dbReference type="PANTHER" id="PTHR43394:SF1">
    <property type="entry name" value="ATP-BINDING CASSETTE SUB-FAMILY B MEMBER 10, MITOCHONDRIAL"/>
    <property type="match status" value="1"/>
</dbReference>
<dbReference type="InterPro" id="IPR036640">
    <property type="entry name" value="ABC1_TM_sf"/>
</dbReference>
<feature type="transmembrane region" description="Helical" evidence="8">
    <location>
        <begin position="167"/>
        <end position="188"/>
    </location>
</feature>
<keyword evidence="4" id="KW-0547">Nucleotide-binding</keyword>
<accession>A0A150L8U6</accession>
<evidence type="ECO:0000256" key="7">
    <source>
        <dbReference type="ARBA" id="ARBA00023136"/>
    </source>
</evidence>
<evidence type="ECO:0000259" key="9">
    <source>
        <dbReference type="PROSITE" id="PS50893"/>
    </source>
</evidence>
<feature type="domain" description="ABC transmembrane type-1" evidence="10">
    <location>
        <begin position="29"/>
        <end position="308"/>
    </location>
</feature>
<dbReference type="InterPro" id="IPR003593">
    <property type="entry name" value="AAA+_ATPase"/>
</dbReference>
<evidence type="ECO:0000256" key="4">
    <source>
        <dbReference type="ARBA" id="ARBA00022741"/>
    </source>
</evidence>
<dbReference type="GO" id="GO:0016887">
    <property type="term" value="F:ATP hydrolysis activity"/>
    <property type="evidence" value="ECO:0007669"/>
    <property type="project" value="InterPro"/>
</dbReference>
<dbReference type="Gene3D" id="1.20.1560.10">
    <property type="entry name" value="ABC transporter type 1, transmembrane domain"/>
    <property type="match status" value="1"/>
</dbReference>
<keyword evidence="6 8" id="KW-1133">Transmembrane helix</keyword>
<evidence type="ECO:0000256" key="3">
    <source>
        <dbReference type="ARBA" id="ARBA00022692"/>
    </source>
</evidence>